<dbReference type="AlphaFoldDB" id="A0A1G2S942"/>
<accession>A0A1G2S942</accession>
<sequence length="204" mass="22622">MDYAKIPEGSVIERVLGALKARNIHTIVVETKEEALEEIKKLIPKGAQVMNGSSMTLNEIGFVDYLKTGEHGWDNVHKEIVNEKDLAKQARLRKESVLADYFLGSVHAITEAGQILIASASGSQIPSCAFTSDNVIWVASANKIVSDREAAFKRIEDYVFPLENKRMQGVGYPGSAIGRVLVLEREIMPNRHLTMILVKEKLGF</sequence>
<protein>
    <recommendedName>
        <fullName evidence="1">LUD domain-containing protein</fullName>
    </recommendedName>
</protein>
<evidence type="ECO:0000259" key="1">
    <source>
        <dbReference type="Pfam" id="PF02589"/>
    </source>
</evidence>
<dbReference type="InterPro" id="IPR003741">
    <property type="entry name" value="LUD_dom"/>
</dbReference>
<organism evidence="2 3">
    <name type="scientific">Candidatus Yonathbacteria bacterium RIFCSPHIGHO2_02_FULL_44_14</name>
    <dbReference type="NCBI Taxonomy" id="1802724"/>
    <lineage>
        <taxon>Bacteria</taxon>
        <taxon>Candidatus Yonathiibacteriota</taxon>
    </lineage>
</organism>
<dbReference type="Pfam" id="PF02589">
    <property type="entry name" value="LUD_dom"/>
    <property type="match status" value="1"/>
</dbReference>
<evidence type="ECO:0000313" key="2">
    <source>
        <dbReference type="EMBL" id="OHA81208.1"/>
    </source>
</evidence>
<dbReference type="PANTHER" id="PTHR36179">
    <property type="entry name" value="LUD_DOM DOMAIN-CONTAINING PROTEIN"/>
    <property type="match status" value="1"/>
</dbReference>
<proteinExistence type="predicted"/>
<dbReference type="EMBL" id="MHUT01000010">
    <property type="protein sequence ID" value="OHA81208.1"/>
    <property type="molecule type" value="Genomic_DNA"/>
</dbReference>
<comment type="caution">
    <text evidence="2">The sequence shown here is derived from an EMBL/GenBank/DDBJ whole genome shotgun (WGS) entry which is preliminary data.</text>
</comment>
<dbReference type="PANTHER" id="PTHR36179:SF2">
    <property type="entry name" value="LUD DOMAIN-CONTAINING PROTEIN"/>
    <property type="match status" value="1"/>
</dbReference>
<dbReference type="Proteomes" id="UP000179118">
    <property type="component" value="Unassembled WGS sequence"/>
</dbReference>
<evidence type="ECO:0000313" key="3">
    <source>
        <dbReference type="Proteomes" id="UP000179118"/>
    </source>
</evidence>
<reference evidence="2 3" key="1">
    <citation type="journal article" date="2016" name="Nat. Commun.">
        <title>Thousands of microbial genomes shed light on interconnected biogeochemical processes in an aquifer system.</title>
        <authorList>
            <person name="Anantharaman K."/>
            <person name="Brown C.T."/>
            <person name="Hug L.A."/>
            <person name="Sharon I."/>
            <person name="Castelle C.J."/>
            <person name="Probst A.J."/>
            <person name="Thomas B.C."/>
            <person name="Singh A."/>
            <person name="Wilkins M.J."/>
            <person name="Karaoz U."/>
            <person name="Brodie E.L."/>
            <person name="Williams K.H."/>
            <person name="Hubbard S.S."/>
            <person name="Banfield J.F."/>
        </authorList>
    </citation>
    <scope>NUCLEOTIDE SEQUENCE [LARGE SCALE GENOMIC DNA]</scope>
</reference>
<name>A0A1G2S942_9BACT</name>
<feature type="domain" description="LUD" evidence="1">
    <location>
        <begin position="12"/>
        <end position="167"/>
    </location>
</feature>
<gene>
    <name evidence="2" type="ORF">A3D51_01230</name>
</gene>